<evidence type="ECO:0000313" key="1">
    <source>
        <dbReference type="EMBL" id="KAF2474949.1"/>
    </source>
</evidence>
<keyword evidence="2" id="KW-1185">Reference proteome</keyword>
<sequence length="723" mass="80302">MPPNGLYTIPRHHGYGYNVSQSRQTFSTTDFDDDGNDKDDFSTVTNSTKKHSRRKDRNFWKERSEKKKHKSEKKYRKREIAVSATGDKSEKGRELIGTSLVDQASPSVAATPTKSDKKTDNISNNLQVSIKKRKRASTVAPETKSHVKGGSTGGFLVGAHMVEDMKKSMNEFGGGLLSVSQPDSSDAPTNRLIMMEALRNHSYMPEETRASPSVGTGKVEVGGLRGKKPKRKSEELTKGKTTGVTLNANGIGGSPNLKIPRKSPIPLLSSSHISSFNIVAKAEKKRNTAHDVSDVLVPETPPTSIGKGVLPNFRKTPVPFPSLLQTGNSAPKKIEDPRLKDKHHSFTLEENTNLSSHTSVKTPKPHKVRRKSEAPFPFTPTTLDRMIKPLSGSEPRPRLHSKQSSRASSAIASLPSSSESSVDLPNGYERVGKPYARSGAGIDAFVKPEKRRRKARESHEEAPFNVFAQKFAEVQIAVNFSEEQEYLHDYMAWHQANIADVPLPCLGTASGCTPKKEEIVRIGKEKNLNVLALLEKDHEENSLGEATKRVRQAEGFLKTTILAKVPVPVGRIEGVWALYCPQYAEHHFDRYGYGMRTFHISTIAGFKNQNVFTARLSIPPRPTSFSLLSFSPPPHASFRTMTIRTAAEEYKMELTFLGNGYLQLRVDLNLLLRGKPTEMVGGKKVWMEFMGVHEKALQWAEKRDELEEAGRKYFAKYGGVDDD</sequence>
<name>A0ACB6R6M3_9PLEO</name>
<dbReference type="Proteomes" id="UP000799755">
    <property type="component" value="Unassembled WGS sequence"/>
</dbReference>
<dbReference type="EMBL" id="MU003497">
    <property type="protein sequence ID" value="KAF2474949.1"/>
    <property type="molecule type" value="Genomic_DNA"/>
</dbReference>
<organism evidence="1 2">
    <name type="scientific">Lindgomyces ingoldianus</name>
    <dbReference type="NCBI Taxonomy" id="673940"/>
    <lineage>
        <taxon>Eukaryota</taxon>
        <taxon>Fungi</taxon>
        <taxon>Dikarya</taxon>
        <taxon>Ascomycota</taxon>
        <taxon>Pezizomycotina</taxon>
        <taxon>Dothideomycetes</taxon>
        <taxon>Pleosporomycetidae</taxon>
        <taxon>Pleosporales</taxon>
        <taxon>Lindgomycetaceae</taxon>
        <taxon>Lindgomyces</taxon>
    </lineage>
</organism>
<evidence type="ECO:0000313" key="2">
    <source>
        <dbReference type="Proteomes" id="UP000799755"/>
    </source>
</evidence>
<accession>A0ACB6R6M3</accession>
<comment type="caution">
    <text evidence="1">The sequence shown here is derived from an EMBL/GenBank/DDBJ whole genome shotgun (WGS) entry which is preliminary data.</text>
</comment>
<reference evidence="1" key="1">
    <citation type="journal article" date="2020" name="Stud. Mycol.">
        <title>101 Dothideomycetes genomes: a test case for predicting lifestyles and emergence of pathogens.</title>
        <authorList>
            <person name="Haridas S."/>
            <person name="Albert R."/>
            <person name="Binder M."/>
            <person name="Bloem J."/>
            <person name="Labutti K."/>
            <person name="Salamov A."/>
            <person name="Andreopoulos B."/>
            <person name="Baker S."/>
            <person name="Barry K."/>
            <person name="Bills G."/>
            <person name="Bluhm B."/>
            <person name="Cannon C."/>
            <person name="Castanera R."/>
            <person name="Culley D."/>
            <person name="Daum C."/>
            <person name="Ezra D."/>
            <person name="Gonzalez J."/>
            <person name="Henrissat B."/>
            <person name="Kuo A."/>
            <person name="Liang C."/>
            <person name="Lipzen A."/>
            <person name="Lutzoni F."/>
            <person name="Magnuson J."/>
            <person name="Mondo S."/>
            <person name="Nolan M."/>
            <person name="Ohm R."/>
            <person name="Pangilinan J."/>
            <person name="Park H.-J."/>
            <person name="Ramirez L."/>
            <person name="Alfaro M."/>
            <person name="Sun H."/>
            <person name="Tritt A."/>
            <person name="Yoshinaga Y."/>
            <person name="Zwiers L.-H."/>
            <person name="Turgeon B."/>
            <person name="Goodwin S."/>
            <person name="Spatafora J."/>
            <person name="Crous P."/>
            <person name="Grigoriev I."/>
        </authorList>
    </citation>
    <scope>NUCLEOTIDE SEQUENCE</scope>
    <source>
        <strain evidence="1">ATCC 200398</strain>
    </source>
</reference>
<proteinExistence type="predicted"/>
<protein>
    <submittedName>
        <fullName evidence="1">Uncharacterized protein</fullName>
    </submittedName>
</protein>
<gene>
    <name evidence="1" type="ORF">BDR25DRAFT_340594</name>
</gene>